<feature type="signal peptide" evidence="1">
    <location>
        <begin position="1"/>
        <end position="27"/>
    </location>
</feature>
<keyword evidence="1" id="KW-0732">Signal</keyword>
<organism evidence="2 3">
    <name type="scientific">Macrolepiota fuliginosa MF-IS2</name>
    <dbReference type="NCBI Taxonomy" id="1400762"/>
    <lineage>
        <taxon>Eukaryota</taxon>
        <taxon>Fungi</taxon>
        <taxon>Dikarya</taxon>
        <taxon>Basidiomycota</taxon>
        <taxon>Agaricomycotina</taxon>
        <taxon>Agaricomycetes</taxon>
        <taxon>Agaricomycetidae</taxon>
        <taxon>Agaricales</taxon>
        <taxon>Agaricineae</taxon>
        <taxon>Agaricaceae</taxon>
        <taxon>Macrolepiota</taxon>
    </lineage>
</organism>
<comment type="caution">
    <text evidence="2">The sequence shown here is derived from an EMBL/GenBank/DDBJ whole genome shotgun (WGS) entry which is preliminary data.</text>
</comment>
<dbReference type="Proteomes" id="UP000807342">
    <property type="component" value="Unassembled WGS sequence"/>
</dbReference>
<name>A0A9P6BZG6_9AGAR</name>
<protein>
    <recommendedName>
        <fullName evidence="4">F-box domain-containing protein</fullName>
    </recommendedName>
</protein>
<dbReference type="EMBL" id="MU151478">
    <property type="protein sequence ID" value="KAF9443408.1"/>
    <property type="molecule type" value="Genomic_DNA"/>
</dbReference>
<proteinExistence type="predicted"/>
<evidence type="ECO:0000313" key="2">
    <source>
        <dbReference type="EMBL" id="KAF9443408.1"/>
    </source>
</evidence>
<gene>
    <name evidence="2" type="ORF">P691DRAFT_842811</name>
</gene>
<evidence type="ECO:0000313" key="3">
    <source>
        <dbReference type="Proteomes" id="UP000807342"/>
    </source>
</evidence>
<evidence type="ECO:0000256" key="1">
    <source>
        <dbReference type="SAM" id="SignalP"/>
    </source>
</evidence>
<dbReference type="OrthoDB" id="3110754at2759"/>
<reference evidence="2" key="1">
    <citation type="submission" date="2020-11" db="EMBL/GenBank/DDBJ databases">
        <authorList>
            <consortium name="DOE Joint Genome Institute"/>
            <person name="Ahrendt S."/>
            <person name="Riley R."/>
            <person name="Andreopoulos W."/>
            <person name="Labutti K."/>
            <person name="Pangilinan J."/>
            <person name="Ruiz-Duenas F.J."/>
            <person name="Barrasa J.M."/>
            <person name="Sanchez-Garcia M."/>
            <person name="Camarero S."/>
            <person name="Miyauchi S."/>
            <person name="Serrano A."/>
            <person name="Linde D."/>
            <person name="Babiker R."/>
            <person name="Drula E."/>
            <person name="Ayuso-Fernandez I."/>
            <person name="Pacheco R."/>
            <person name="Padilla G."/>
            <person name="Ferreira P."/>
            <person name="Barriuso J."/>
            <person name="Kellner H."/>
            <person name="Castanera R."/>
            <person name="Alfaro M."/>
            <person name="Ramirez L."/>
            <person name="Pisabarro A.G."/>
            <person name="Kuo A."/>
            <person name="Tritt A."/>
            <person name="Lipzen A."/>
            <person name="He G."/>
            <person name="Yan M."/>
            <person name="Ng V."/>
            <person name="Cullen D."/>
            <person name="Martin F."/>
            <person name="Rosso M.-N."/>
            <person name="Henrissat B."/>
            <person name="Hibbett D."/>
            <person name="Martinez A.T."/>
            <person name="Grigoriev I.V."/>
        </authorList>
    </citation>
    <scope>NUCLEOTIDE SEQUENCE</scope>
    <source>
        <strain evidence="2">MF-IS2</strain>
    </source>
</reference>
<accession>A0A9P6BZG6</accession>
<dbReference type="AlphaFoldDB" id="A0A9P6BZG6"/>
<sequence>MLAGWCLLLGDLTVLLFDLTAWGPGHSQPSPPPPNPSRTGLTDEKLFGSLLTQAPFLSHSMKSSAPMQTQIILHSIPPEILSKTLLFLAMMESDTRYGAMWHSNLLSLSELEFKTICSRLSAVVHFCDQTGPIPHTVTGHPFHYTNTEAPLVESSVTHLLGGSISFYHKSFCDFLGDPMRSSTFCIASQTVHNALFKHCLELHIKYQESYCLDGTHLTLMPGFPDSASSLSYPHTNEHVNSIIKAKALDVLHNYCLLLALFPNTNSQLPWLFQHVDFHKQLQIRISMFLKVVGGVQLFWLLSHDFLSLFNDGTGVQFKEHPLKLVEQIQKAGIVQPYHNGFSSQLKSFLHHKSQGQPVTGLYRMGNGLKSTFWYWEIDFKLGHFQGFHAVNLDEGERVY</sequence>
<evidence type="ECO:0008006" key="4">
    <source>
        <dbReference type="Google" id="ProtNLM"/>
    </source>
</evidence>
<feature type="chain" id="PRO_5040410373" description="F-box domain-containing protein" evidence="1">
    <location>
        <begin position="28"/>
        <end position="399"/>
    </location>
</feature>
<keyword evidence="3" id="KW-1185">Reference proteome</keyword>